<reference evidence="2" key="1">
    <citation type="submission" date="2020-08" db="EMBL/GenBank/DDBJ databases">
        <title>Multicomponent nature underlies the extraordinary mechanical properties of spider dragline silk.</title>
        <authorList>
            <person name="Kono N."/>
            <person name="Nakamura H."/>
            <person name="Mori M."/>
            <person name="Yoshida Y."/>
            <person name="Ohtoshi R."/>
            <person name="Malay A.D."/>
            <person name="Moran D.A.P."/>
            <person name="Tomita M."/>
            <person name="Numata K."/>
            <person name="Arakawa K."/>
        </authorList>
    </citation>
    <scope>NUCLEOTIDE SEQUENCE</scope>
</reference>
<sequence>MPSTLLYPWCYCKHSQLPQSKAARQRREAIKTAISSTGIVTFRLTRLADATRTASDSRLYSLALRKGKSNRGRKKKKSHVTRNTRRRNQLEGGNLMPVGPSIMN</sequence>
<evidence type="ECO:0000313" key="2">
    <source>
        <dbReference type="EMBL" id="GFU45615.1"/>
    </source>
</evidence>
<gene>
    <name evidence="2" type="ORF">NPIL_272731</name>
</gene>
<comment type="caution">
    <text evidence="2">The sequence shown here is derived from an EMBL/GenBank/DDBJ whole genome shotgun (WGS) entry which is preliminary data.</text>
</comment>
<protein>
    <submittedName>
        <fullName evidence="2">Uncharacterized protein</fullName>
    </submittedName>
</protein>
<accession>A0A8X6UT40</accession>
<dbReference type="EMBL" id="BMAW01036749">
    <property type="protein sequence ID" value="GFU45615.1"/>
    <property type="molecule type" value="Genomic_DNA"/>
</dbReference>
<feature type="region of interest" description="Disordered" evidence="1">
    <location>
        <begin position="65"/>
        <end position="104"/>
    </location>
</feature>
<evidence type="ECO:0000313" key="3">
    <source>
        <dbReference type="Proteomes" id="UP000887013"/>
    </source>
</evidence>
<keyword evidence="3" id="KW-1185">Reference proteome</keyword>
<dbReference type="AlphaFoldDB" id="A0A8X6UT40"/>
<proteinExistence type="predicted"/>
<feature type="compositionally biased region" description="Basic residues" evidence="1">
    <location>
        <begin position="65"/>
        <end position="87"/>
    </location>
</feature>
<name>A0A8X6UT40_NEPPI</name>
<organism evidence="2 3">
    <name type="scientific">Nephila pilipes</name>
    <name type="common">Giant wood spider</name>
    <name type="synonym">Nephila maculata</name>
    <dbReference type="NCBI Taxonomy" id="299642"/>
    <lineage>
        <taxon>Eukaryota</taxon>
        <taxon>Metazoa</taxon>
        <taxon>Ecdysozoa</taxon>
        <taxon>Arthropoda</taxon>
        <taxon>Chelicerata</taxon>
        <taxon>Arachnida</taxon>
        <taxon>Araneae</taxon>
        <taxon>Araneomorphae</taxon>
        <taxon>Entelegynae</taxon>
        <taxon>Araneoidea</taxon>
        <taxon>Nephilidae</taxon>
        <taxon>Nephila</taxon>
    </lineage>
</organism>
<evidence type="ECO:0000256" key="1">
    <source>
        <dbReference type="SAM" id="MobiDB-lite"/>
    </source>
</evidence>
<dbReference type="Proteomes" id="UP000887013">
    <property type="component" value="Unassembled WGS sequence"/>
</dbReference>